<evidence type="ECO:0000313" key="10">
    <source>
        <dbReference type="EMBL" id="GLB37526.1"/>
    </source>
</evidence>
<dbReference type="CDD" id="cd15863">
    <property type="entry name" value="SNARE_GS27"/>
    <property type="match status" value="1"/>
</dbReference>
<organism evidence="10 11">
    <name type="scientific">Lyophyllum shimeji</name>
    <name type="common">Hon-shimeji</name>
    <name type="synonym">Tricholoma shimeji</name>
    <dbReference type="NCBI Taxonomy" id="47721"/>
    <lineage>
        <taxon>Eukaryota</taxon>
        <taxon>Fungi</taxon>
        <taxon>Dikarya</taxon>
        <taxon>Basidiomycota</taxon>
        <taxon>Agaricomycotina</taxon>
        <taxon>Agaricomycetes</taxon>
        <taxon>Agaricomycetidae</taxon>
        <taxon>Agaricales</taxon>
        <taxon>Tricholomatineae</taxon>
        <taxon>Lyophyllaceae</taxon>
        <taxon>Lyophyllum</taxon>
    </lineage>
</organism>
<keyword evidence="4" id="KW-0653">Protein transport</keyword>
<evidence type="ECO:0000256" key="2">
    <source>
        <dbReference type="ARBA" id="ARBA00022448"/>
    </source>
</evidence>
<comment type="caution">
    <text evidence="10">The sequence shown here is derived from an EMBL/GenBank/DDBJ whole genome shotgun (WGS) entry which is preliminary data.</text>
</comment>
<gene>
    <name evidence="10" type="primary">BOS1</name>
    <name evidence="10" type="ORF">LshimejAT787_0405770</name>
</gene>
<keyword evidence="2" id="KW-0813">Transport</keyword>
<feature type="compositionally biased region" description="Low complexity" evidence="8">
    <location>
        <begin position="103"/>
        <end position="113"/>
    </location>
</feature>
<keyword evidence="6 9" id="KW-0472">Membrane</keyword>
<dbReference type="GO" id="GO:0006888">
    <property type="term" value="P:endoplasmic reticulum to Golgi vesicle-mediated transport"/>
    <property type="evidence" value="ECO:0007669"/>
    <property type="project" value="TreeGrafter"/>
</dbReference>
<accession>A0A9P3UNR1</accession>
<dbReference type="GO" id="GO:0031902">
    <property type="term" value="C:late endosome membrane"/>
    <property type="evidence" value="ECO:0007669"/>
    <property type="project" value="TreeGrafter"/>
</dbReference>
<evidence type="ECO:0000256" key="8">
    <source>
        <dbReference type="SAM" id="MobiDB-lite"/>
    </source>
</evidence>
<comment type="subcellular location">
    <subcellularLocation>
        <location evidence="1">Membrane</location>
        <topology evidence="1">Single-pass type IV membrane protein</topology>
    </subcellularLocation>
</comment>
<dbReference type="OrthoDB" id="158360at2759"/>
<feature type="region of interest" description="Disordered" evidence="8">
    <location>
        <begin position="103"/>
        <end position="156"/>
    </location>
</feature>
<feature type="transmembrane region" description="Helical" evidence="9">
    <location>
        <begin position="229"/>
        <end position="253"/>
    </location>
</feature>
<dbReference type="GO" id="GO:0006906">
    <property type="term" value="P:vesicle fusion"/>
    <property type="evidence" value="ECO:0007669"/>
    <property type="project" value="TreeGrafter"/>
</dbReference>
<evidence type="ECO:0000256" key="5">
    <source>
        <dbReference type="ARBA" id="ARBA00022989"/>
    </source>
</evidence>
<dbReference type="GO" id="GO:0005484">
    <property type="term" value="F:SNAP receptor activity"/>
    <property type="evidence" value="ECO:0007669"/>
    <property type="project" value="TreeGrafter"/>
</dbReference>
<keyword evidence="11" id="KW-1185">Reference proteome</keyword>
<evidence type="ECO:0000256" key="7">
    <source>
        <dbReference type="SAM" id="Coils"/>
    </source>
</evidence>
<keyword evidence="7" id="KW-0175">Coiled coil</keyword>
<keyword evidence="3 9" id="KW-0812">Transmembrane</keyword>
<dbReference type="Gene3D" id="6.10.110.10">
    <property type="match status" value="1"/>
</dbReference>
<dbReference type="GO" id="GO:0005794">
    <property type="term" value="C:Golgi apparatus"/>
    <property type="evidence" value="ECO:0007669"/>
    <property type="project" value="TreeGrafter"/>
</dbReference>
<dbReference type="EMBL" id="BRPK01000004">
    <property type="protein sequence ID" value="GLB37526.1"/>
    <property type="molecule type" value="Genomic_DNA"/>
</dbReference>
<dbReference type="GO" id="GO:0015031">
    <property type="term" value="P:protein transport"/>
    <property type="evidence" value="ECO:0007669"/>
    <property type="project" value="UniProtKB-KW"/>
</dbReference>
<evidence type="ECO:0000256" key="4">
    <source>
        <dbReference type="ARBA" id="ARBA00022927"/>
    </source>
</evidence>
<evidence type="ECO:0000256" key="9">
    <source>
        <dbReference type="SAM" id="Phobius"/>
    </source>
</evidence>
<dbReference type="GO" id="GO:0005789">
    <property type="term" value="C:endoplasmic reticulum membrane"/>
    <property type="evidence" value="ECO:0007669"/>
    <property type="project" value="TreeGrafter"/>
</dbReference>
<dbReference type="PANTHER" id="PTHR21230:SF1">
    <property type="entry name" value="GOLGI SNAP RECEPTOR COMPLEX MEMBER 2"/>
    <property type="match status" value="1"/>
</dbReference>
<name>A0A9P3UNR1_LYOSH</name>
<dbReference type="Pfam" id="PF12352">
    <property type="entry name" value="V-SNARE_C"/>
    <property type="match status" value="1"/>
</dbReference>
<feature type="compositionally biased region" description="Polar residues" evidence="8">
    <location>
        <begin position="281"/>
        <end position="290"/>
    </location>
</feature>
<evidence type="ECO:0000256" key="3">
    <source>
        <dbReference type="ARBA" id="ARBA00022692"/>
    </source>
</evidence>
<dbReference type="GO" id="GO:0031201">
    <property type="term" value="C:SNARE complex"/>
    <property type="evidence" value="ECO:0007669"/>
    <property type="project" value="TreeGrafter"/>
</dbReference>
<dbReference type="GO" id="GO:0000149">
    <property type="term" value="F:SNARE binding"/>
    <property type="evidence" value="ECO:0007669"/>
    <property type="project" value="TreeGrafter"/>
</dbReference>
<dbReference type="InterPro" id="IPR038213">
    <property type="entry name" value="IFI6/IFI27-like_sf"/>
</dbReference>
<feature type="region of interest" description="Disordered" evidence="8">
    <location>
        <begin position="268"/>
        <end position="290"/>
    </location>
</feature>
<protein>
    <submittedName>
        <fullName evidence="10">SNARE required for protein transport between the ER and the Golgi complex</fullName>
    </submittedName>
</protein>
<feature type="coiled-coil region" evidence="7">
    <location>
        <begin position="62"/>
        <end position="96"/>
    </location>
</feature>
<keyword evidence="5 9" id="KW-1133">Transmembrane helix</keyword>
<dbReference type="GO" id="GO:0012507">
    <property type="term" value="C:ER to Golgi transport vesicle membrane"/>
    <property type="evidence" value="ECO:0007669"/>
    <property type="project" value="TreeGrafter"/>
</dbReference>
<dbReference type="Proteomes" id="UP001063166">
    <property type="component" value="Unassembled WGS sequence"/>
</dbReference>
<evidence type="ECO:0000256" key="6">
    <source>
        <dbReference type="ARBA" id="ARBA00023136"/>
    </source>
</evidence>
<evidence type="ECO:0000313" key="11">
    <source>
        <dbReference type="Proteomes" id="UP001063166"/>
    </source>
</evidence>
<reference evidence="10" key="1">
    <citation type="submission" date="2022-07" db="EMBL/GenBank/DDBJ databases">
        <title>The genome of Lyophyllum shimeji provides insight into the initial evolution of ectomycorrhizal fungal genome.</title>
        <authorList>
            <person name="Kobayashi Y."/>
            <person name="Shibata T."/>
            <person name="Hirakawa H."/>
            <person name="Shigenobu S."/>
            <person name="Nishiyama T."/>
            <person name="Yamada A."/>
            <person name="Hasebe M."/>
            <person name="Kawaguchi M."/>
        </authorList>
    </citation>
    <scope>NUCLEOTIDE SEQUENCE</scope>
    <source>
        <strain evidence="10">AT787</strain>
    </source>
</reference>
<proteinExistence type="predicted"/>
<evidence type="ECO:0000256" key="1">
    <source>
        <dbReference type="ARBA" id="ARBA00004211"/>
    </source>
</evidence>
<dbReference type="PANTHER" id="PTHR21230">
    <property type="entry name" value="VESICLE TRANSPORT V-SNARE PROTEIN VTI1-RELATED"/>
    <property type="match status" value="1"/>
</dbReference>
<feature type="compositionally biased region" description="Basic and acidic residues" evidence="8">
    <location>
        <begin position="133"/>
        <end position="143"/>
    </location>
</feature>
<dbReference type="AlphaFoldDB" id="A0A9P3UNR1"/>
<sequence>MNSLYTSGVRQTNSLQADLERLRNGDHSASLLGQISASLAAMHRTIDDYDSMAKREIIKAKQEKAQMRVQKFRTDYAELRNQFETLKAQAAAEKAAVQRSDLLSTSASLSSPSESRRRFQTAPSHHSTLHPGLRPEPEEHSESPFRGPTPQPGFGSREYRALDEHSFIQNTDTRLDEFIAQGREVLDNLVDQRNMLKGTQRRLLHAANTLGMSRNVIGWIERRSTQDMYIFIAGAIFTFFCFYMIWNFIIIVIPSAAARHRSSLVRSEDWGSPRAPHRNRFLSSTGSSHVRPQVPLNLPQLFHLDDFDVLAAAEALGHNITMYAEQKFHDFALKIPAASTQLNDFQETMSSVVTTSQNLRSDIERHCEDGIPLDDISRKLSSELAIVLENLKAEFSLPLPEDHNVRYEEREKMIDWLLDEVEHALVSVLPIPEAETRRSFQEVRPHIKHVILITGQLVDNHPGMFEMILFSGAALLIPESWLLRPVLNLFGFGPYGPVKHSPAAWAQKHFWGDAVAKGSWFAKLQSAGMKAVLWD</sequence>